<dbReference type="InterPro" id="IPR013320">
    <property type="entry name" value="ConA-like_dom_sf"/>
</dbReference>
<feature type="compositionally biased region" description="Gly residues" evidence="1">
    <location>
        <begin position="96"/>
        <end position="115"/>
    </location>
</feature>
<organism evidence="3 4">
    <name type="scientific">Prorocentrum cordatum</name>
    <dbReference type="NCBI Taxonomy" id="2364126"/>
    <lineage>
        <taxon>Eukaryota</taxon>
        <taxon>Sar</taxon>
        <taxon>Alveolata</taxon>
        <taxon>Dinophyceae</taxon>
        <taxon>Prorocentrales</taxon>
        <taxon>Prorocentraceae</taxon>
        <taxon>Prorocentrum</taxon>
    </lineage>
</organism>
<dbReference type="EMBL" id="CAUYUJ010010224">
    <property type="protein sequence ID" value="CAK0828833.1"/>
    <property type="molecule type" value="Genomic_DNA"/>
</dbReference>
<dbReference type="Gene3D" id="2.70.100.10">
    <property type="entry name" value="Glycoside hydrolase, family 7, domain"/>
    <property type="match status" value="1"/>
</dbReference>
<keyword evidence="2" id="KW-0812">Transmembrane</keyword>
<feature type="region of interest" description="Disordered" evidence="1">
    <location>
        <begin position="1"/>
        <end position="125"/>
    </location>
</feature>
<reference evidence="3" key="1">
    <citation type="submission" date="2023-10" db="EMBL/GenBank/DDBJ databases">
        <authorList>
            <person name="Chen Y."/>
            <person name="Shah S."/>
            <person name="Dougan E. K."/>
            <person name="Thang M."/>
            <person name="Chan C."/>
        </authorList>
    </citation>
    <scope>NUCLEOTIDE SEQUENCE [LARGE SCALE GENOMIC DNA]</scope>
</reference>
<sequence length="1096" mass="114441">MGQPRVEGGRSPLPTSPPPPPLPPSILPVPPSAPLLSPPGLTLWRQEFSLHTGPRTPSRANRPRCAGGARARKSADVAPAWRPGRRRGGPRRAGRRSGGGGGRGVPGGAGRGRAGGSKNVSIIPTGWGTDMQRQVDARGAPDAAQNGAVAPHLGFRGYFAESCATPGVYSREAYLGLGLLGKTLRYSVDLSGAGCGCNVALSLASMRQNEEAGACADYFCDSSLTCGTPCTEVNIQEANQYAWRSTLHTATDPSGATAGFGGESTFDGPRDFSSSDYGPNGRCIDTSQPFQVSASFPINSQGKLQSMSVTLSQPGHECNLDMLVGEYSGMLSVGAALAAGMTPVINYWASDDMTWLDGVGSDGQGPCAVDEPSACAASVVFSDFSISPMGQRVDPVAAVTSDLSFDCTTGYPESTGDWSQEQLEWCCRNEHKGCALILVPRAGAAEARGEAGGVEVRGVLAQEPQRLLEQPAPMAVPEQPTSEISKPFDCMAGYPEWVDGWSQEQLTWCCHNEHKGCAALVHEVAETPTEPPAAIAASTAAPPTIAAATTAGTTAEPPATTASTTAEPPATTASTAAPGTSATATAGTTAEPPATTASGGAQAPAPAPPSVSSLVGELNCAPDYPTHLTGDNDPGRRSACLLGNNKKDGFGYWYNAGRGTSSATCKGDCWCCHRDLRKVPEKRAWALETTGASCKNWKQIQMFRTTTVDDPTVCGQLCQAHQGCVEFAYLSNDTCSEVGVTKKGSCMLFFGACDRKPSSCWDLYSMHEASGSEVEQPLPKLKQSAVTTTRTRTSTTTSTRTRTTTEGAARNLIVGVSDPMMLPHTAVDENLHSLAGQLACATPPAGYPGDDARAQCLRANLLKDGHNYVHNSARGTGTSCGDCDCCRRDTTAVPKTKSYMLKADGTSCKNWAQIKMFRSVEVNHSSVCGKLCASNRGCVQFAYLGADSCSEAGISKKGSCMLFAGDCEVQNSSCWSLYAMQTKEPNWQPLLDAASESTGLHQQRQTALRAASRSGAGPSHWLVVAACPLLAALAGAAVVAVRIAKGRQASPGRAAPSALGFLDLHGCCSPQSRAQLLAMSPERPLRGRGPAGAFEE</sequence>
<proteinExistence type="predicted"/>
<name>A0ABN9SA77_9DINO</name>
<evidence type="ECO:0000313" key="3">
    <source>
        <dbReference type="EMBL" id="CAK0828833.1"/>
    </source>
</evidence>
<dbReference type="SUPFAM" id="SSF49899">
    <property type="entry name" value="Concanavalin A-like lectins/glucanases"/>
    <property type="match status" value="1"/>
</dbReference>
<gene>
    <name evidence="3" type="ORF">PCOR1329_LOCUS27968</name>
</gene>
<feature type="compositionally biased region" description="Basic residues" evidence="1">
    <location>
        <begin position="83"/>
        <end position="95"/>
    </location>
</feature>
<evidence type="ECO:0000313" key="4">
    <source>
        <dbReference type="Proteomes" id="UP001189429"/>
    </source>
</evidence>
<feature type="region of interest" description="Disordered" evidence="1">
    <location>
        <begin position="550"/>
        <end position="618"/>
    </location>
</feature>
<feature type="transmembrane region" description="Helical" evidence="2">
    <location>
        <begin position="1021"/>
        <end position="1044"/>
    </location>
</feature>
<accession>A0ABN9SA77</accession>
<evidence type="ECO:0000256" key="2">
    <source>
        <dbReference type="SAM" id="Phobius"/>
    </source>
</evidence>
<dbReference type="Proteomes" id="UP001189429">
    <property type="component" value="Unassembled WGS sequence"/>
</dbReference>
<protein>
    <recommendedName>
        <fullName evidence="5">Cellulase</fullName>
    </recommendedName>
</protein>
<dbReference type="InterPro" id="IPR037019">
    <property type="entry name" value="Glyco_hydro_7_sf"/>
</dbReference>
<evidence type="ECO:0008006" key="5">
    <source>
        <dbReference type="Google" id="ProtNLM"/>
    </source>
</evidence>
<evidence type="ECO:0000256" key="1">
    <source>
        <dbReference type="SAM" id="MobiDB-lite"/>
    </source>
</evidence>
<comment type="caution">
    <text evidence="3">The sequence shown here is derived from an EMBL/GenBank/DDBJ whole genome shotgun (WGS) entry which is preliminary data.</text>
</comment>
<feature type="compositionally biased region" description="Pro residues" evidence="1">
    <location>
        <begin position="14"/>
        <end position="37"/>
    </location>
</feature>
<keyword evidence="4" id="KW-1185">Reference proteome</keyword>
<feature type="compositionally biased region" description="Low complexity" evidence="1">
    <location>
        <begin position="550"/>
        <end position="604"/>
    </location>
</feature>
<keyword evidence="2" id="KW-0472">Membrane</keyword>
<keyword evidence="2" id="KW-1133">Transmembrane helix</keyword>